<comment type="subunit">
    <text evidence="8">Component of the EKC/KEOPS complex composed of at least GON7, TP53RK, TPRKB, OSGEP and LAGE3; the whole complex dimerizes.</text>
</comment>
<comment type="caution">
    <text evidence="11">The sequence shown here is derived from an EMBL/GenBank/DDBJ whole genome shotgun (WGS) entry which is preliminary data.</text>
</comment>
<evidence type="ECO:0000256" key="2">
    <source>
        <dbReference type="ARBA" id="ARBA00004496"/>
    </source>
</evidence>
<comment type="similarity">
    <text evidence="3">Belongs to the CTAG/PCC1 family.</text>
</comment>
<dbReference type="InterPro" id="IPR015419">
    <property type="entry name" value="CTAG/Pcc1"/>
</dbReference>
<evidence type="ECO:0000256" key="10">
    <source>
        <dbReference type="SAM" id="MobiDB-lite"/>
    </source>
</evidence>
<feature type="region of interest" description="Disordered" evidence="10">
    <location>
        <begin position="1"/>
        <end position="24"/>
    </location>
</feature>
<evidence type="ECO:0000256" key="8">
    <source>
        <dbReference type="ARBA" id="ARBA00062157"/>
    </source>
</evidence>
<dbReference type="GO" id="GO:0000408">
    <property type="term" value="C:EKC/KEOPS complex"/>
    <property type="evidence" value="ECO:0007669"/>
    <property type="project" value="TreeGrafter"/>
</dbReference>
<keyword evidence="4" id="KW-0963">Cytoplasm</keyword>
<dbReference type="GO" id="GO:0005634">
    <property type="term" value="C:nucleus"/>
    <property type="evidence" value="ECO:0007669"/>
    <property type="project" value="UniProtKB-SubCell"/>
</dbReference>
<dbReference type="PANTHER" id="PTHR31283">
    <property type="entry name" value="EKC/KEOPS COMPLEX SUBUNIT PCC1 FAMILY MEMBER"/>
    <property type="match status" value="1"/>
</dbReference>
<evidence type="ECO:0000256" key="9">
    <source>
        <dbReference type="ARBA" id="ARBA00076355"/>
    </source>
</evidence>
<keyword evidence="5" id="KW-0819">tRNA processing</keyword>
<dbReference type="Pfam" id="PF09341">
    <property type="entry name" value="Pcc1"/>
    <property type="match status" value="1"/>
</dbReference>
<dbReference type="GO" id="GO:0008033">
    <property type="term" value="P:tRNA processing"/>
    <property type="evidence" value="ECO:0007669"/>
    <property type="project" value="UniProtKB-KW"/>
</dbReference>
<organism evidence="11 12">
    <name type="scientific">Alosa alosa</name>
    <name type="common">allis shad</name>
    <dbReference type="NCBI Taxonomy" id="278164"/>
    <lineage>
        <taxon>Eukaryota</taxon>
        <taxon>Metazoa</taxon>
        <taxon>Chordata</taxon>
        <taxon>Craniata</taxon>
        <taxon>Vertebrata</taxon>
        <taxon>Euteleostomi</taxon>
        <taxon>Actinopterygii</taxon>
        <taxon>Neopterygii</taxon>
        <taxon>Teleostei</taxon>
        <taxon>Clupei</taxon>
        <taxon>Clupeiformes</taxon>
        <taxon>Clupeoidei</taxon>
        <taxon>Clupeidae</taxon>
        <taxon>Alosa</taxon>
    </lineage>
</organism>
<feature type="compositionally biased region" description="Basic residues" evidence="10">
    <location>
        <begin position="1"/>
        <end position="16"/>
    </location>
</feature>
<evidence type="ECO:0000313" key="12">
    <source>
        <dbReference type="Proteomes" id="UP000823561"/>
    </source>
</evidence>
<comment type="function">
    <text evidence="7">Component of the EKC/KEOPS complex that is required for the formation of a threonylcarbamoyl group on adenosine at position 37 (t(6)A37) in tRNAs that read codons beginning with adenine. The complex is probably involved in the transfer of the threonylcarbamoyl moiety of threonylcarbamoyl-AMP (TC-AMP) to the N6 group of A37. LAGE3 functions as a dimerization module for the complex.</text>
</comment>
<comment type="subcellular location">
    <subcellularLocation>
        <location evidence="2">Cytoplasm</location>
    </subcellularLocation>
    <subcellularLocation>
        <location evidence="1">Nucleus</location>
    </subcellularLocation>
</comment>
<proteinExistence type="inferred from homology"/>
<evidence type="ECO:0000313" key="11">
    <source>
        <dbReference type="EMBL" id="KAG5272745.1"/>
    </source>
</evidence>
<dbReference type="PANTHER" id="PTHR31283:SF5">
    <property type="entry name" value="EKC_KEOPS COMPLEX SUBUNIT LAGE3"/>
    <property type="match status" value="1"/>
</dbReference>
<sequence>MSLKRPILRNHTKQKKKMAEDVSANHAQQKLGFNLDVPFPSAREASMALNTLSPDREPRKGGITKELVAVGNVLSVRWTADEARILRVSVGSFLDHLTLVLETMDEFGPPVPL</sequence>
<evidence type="ECO:0000256" key="7">
    <source>
        <dbReference type="ARBA" id="ARBA00053047"/>
    </source>
</evidence>
<dbReference type="Proteomes" id="UP000823561">
    <property type="component" value="Chromosome 12"/>
</dbReference>
<dbReference type="AlphaFoldDB" id="A0AAV6GCS1"/>
<dbReference type="GO" id="GO:0070525">
    <property type="term" value="P:tRNA threonylcarbamoyladenosine metabolic process"/>
    <property type="evidence" value="ECO:0007669"/>
    <property type="project" value="TreeGrafter"/>
</dbReference>
<evidence type="ECO:0000256" key="3">
    <source>
        <dbReference type="ARBA" id="ARBA00007073"/>
    </source>
</evidence>
<dbReference type="EMBL" id="JADWDJ010000012">
    <property type="protein sequence ID" value="KAG5272745.1"/>
    <property type="molecule type" value="Genomic_DNA"/>
</dbReference>
<dbReference type="FunFam" id="3.30.310.50:FF:000005">
    <property type="entry name" value="L antigen family member 3"/>
    <property type="match status" value="1"/>
</dbReference>
<dbReference type="Gene3D" id="3.30.310.50">
    <property type="entry name" value="Alpha-D-phosphohexomutase, C-terminal domain"/>
    <property type="match status" value="1"/>
</dbReference>
<evidence type="ECO:0000256" key="6">
    <source>
        <dbReference type="ARBA" id="ARBA00023242"/>
    </source>
</evidence>
<evidence type="ECO:0000256" key="4">
    <source>
        <dbReference type="ARBA" id="ARBA00022490"/>
    </source>
</evidence>
<keyword evidence="6" id="KW-0539">Nucleus</keyword>
<accession>A0AAV6GCS1</accession>
<name>A0AAV6GCS1_9TELE</name>
<evidence type="ECO:0000256" key="5">
    <source>
        <dbReference type="ARBA" id="ARBA00022694"/>
    </source>
</evidence>
<gene>
    <name evidence="11" type="ORF">AALO_G00168850</name>
</gene>
<protein>
    <recommendedName>
        <fullName evidence="9">L antigen family member 3</fullName>
    </recommendedName>
</protein>
<dbReference type="GO" id="GO:0005737">
    <property type="term" value="C:cytoplasm"/>
    <property type="evidence" value="ECO:0007669"/>
    <property type="project" value="UniProtKB-SubCell"/>
</dbReference>
<reference evidence="11" key="1">
    <citation type="submission" date="2020-10" db="EMBL/GenBank/DDBJ databases">
        <title>Chromosome-scale genome assembly of the Allis shad, Alosa alosa.</title>
        <authorList>
            <person name="Margot Z."/>
            <person name="Christophe K."/>
            <person name="Cabau C."/>
            <person name="Louis A."/>
            <person name="Berthelot C."/>
            <person name="Parey E."/>
            <person name="Roest Crollius H."/>
            <person name="Montfort J."/>
            <person name="Robinson-Rechavi M."/>
            <person name="Bucao C."/>
            <person name="Bouchez O."/>
            <person name="Gislard M."/>
            <person name="Lluch J."/>
            <person name="Milhes M."/>
            <person name="Lampietro C."/>
            <person name="Lopez Roques C."/>
            <person name="Donnadieu C."/>
            <person name="Braasch I."/>
            <person name="Desvignes T."/>
            <person name="Postlethwait J."/>
            <person name="Bobe J."/>
            <person name="Guiguen Y."/>
        </authorList>
    </citation>
    <scope>NUCLEOTIDE SEQUENCE</scope>
    <source>
        <strain evidence="11">M-15738</strain>
        <tissue evidence="11">Blood</tissue>
    </source>
</reference>
<evidence type="ECO:0000256" key="1">
    <source>
        <dbReference type="ARBA" id="ARBA00004123"/>
    </source>
</evidence>
<keyword evidence="12" id="KW-1185">Reference proteome</keyword>